<organism evidence="1 2">
    <name type="scientific">Jeotgalibaca porci</name>
    <dbReference type="NCBI Taxonomy" id="1868793"/>
    <lineage>
        <taxon>Bacteria</taxon>
        <taxon>Bacillati</taxon>
        <taxon>Bacillota</taxon>
        <taxon>Bacilli</taxon>
        <taxon>Lactobacillales</taxon>
        <taxon>Carnobacteriaceae</taxon>
        <taxon>Jeotgalibaca</taxon>
    </lineage>
</organism>
<accession>A0A6G7WHR5</accession>
<evidence type="ECO:0000313" key="2">
    <source>
        <dbReference type="Proteomes" id="UP000501830"/>
    </source>
</evidence>
<dbReference type="EMBL" id="CP049889">
    <property type="protein sequence ID" value="QIK51793.1"/>
    <property type="molecule type" value="Genomic_DNA"/>
</dbReference>
<keyword evidence="2" id="KW-1185">Reference proteome</keyword>
<gene>
    <name evidence="1" type="ORF">G7058_07010</name>
</gene>
<dbReference type="GeneID" id="94553028"/>
<dbReference type="Proteomes" id="UP000501830">
    <property type="component" value="Chromosome"/>
</dbReference>
<sequence>MPEKIVYVYYDTVGNNVLSKGIVNIIENISLKRIPHNLLLLNNRKHELSTYDNYTGLHIVKEQDTVIRYLKSISNEANKPSWIDFSNIEMLHQLTPVEISEILYIAHAHNYLHSPFYYKLQNNYIYLTLPNNFTKVYYRHLEEFLDQFTDSITLRMKEKVNEKRRFYQKERTIAPFIVPEKNDLIRLFKEGICISFRQMTVIGDTYSAPLFIVEDQLSMLDGQFDERTAIGDLIYDANNETWKLNYKIK</sequence>
<proteinExistence type="predicted"/>
<protein>
    <submittedName>
        <fullName evidence="1">Uncharacterized protein</fullName>
    </submittedName>
</protein>
<reference evidence="1 2" key="1">
    <citation type="journal article" date="2017" name="Int. J. Syst. Evol. Microbiol.">
        <title>Jeotgalibaca porci sp. nov. and Jeotgalibaca arthritidis sp. nov., isolated from pigs, and emended description of the genus Jeotgalibaca.</title>
        <authorList>
            <person name="Zamora L."/>
            <person name="Perez-Sancho M."/>
            <person name="Dominguez L."/>
            <person name="Fernandez-Garayzabal J.F."/>
            <person name="Vela A.I."/>
        </authorList>
    </citation>
    <scope>NUCLEOTIDE SEQUENCE [LARGE SCALE GENOMIC DNA]</scope>
    <source>
        <strain evidence="1 2">CCUG 69148</strain>
    </source>
</reference>
<dbReference type="RefSeq" id="WP_166062851.1">
    <property type="nucleotide sequence ID" value="NZ_CP049889.1"/>
</dbReference>
<evidence type="ECO:0000313" key="1">
    <source>
        <dbReference type="EMBL" id="QIK51793.1"/>
    </source>
</evidence>
<dbReference type="KEGG" id="jpo:G7058_07010"/>
<dbReference type="AlphaFoldDB" id="A0A6G7WHR5"/>
<name>A0A6G7WHR5_9LACT</name>